<evidence type="ECO:0000259" key="5">
    <source>
        <dbReference type="PROSITE" id="PS50931"/>
    </source>
</evidence>
<feature type="domain" description="HTH lysR-type" evidence="5">
    <location>
        <begin position="71"/>
        <end position="121"/>
    </location>
</feature>
<dbReference type="Pfam" id="PF00126">
    <property type="entry name" value="HTH_1"/>
    <property type="match status" value="1"/>
</dbReference>
<dbReference type="Gene3D" id="1.10.10.10">
    <property type="entry name" value="Winged helix-like DNA-binding domain superfamily/Winged helix DNA-binding domain"/>
    <property type="match status" value="1"/>
</dbReference>
<dbReference type="GO" id="GO:0006351">
    <property type="term" value="P:DNA-templated transcription"/>
    <property type="evidence" value="ECO:0007669"/>
    <property type="project" value="TreeGrafter"/>
</dbReference>
<evidence type="ECO:0000313" key="7">
    <source>
        <dbReference type="Proteomes" id="UP000196342"/>
    </source>
</evidence>
<dbReference type="FunFam" id="1.10.10.10:FF:000001">
    <property type="entry name" value="LysR family transcriptional regulator"/>
    <property type="match status" value="1"/>
</dbReference>
<keyword evidence="7" id="KW-1185">Reference proteome</keyword>
<dbReference type="Pfam" id="PF03466">
    <property type="entry name" value="LysR_substrate"/>
    <property type="match status" value="1"/>
</dbReference>
<accession>A0A202B911</accession>
<name>A0A202B911_CHRVL</name>
<dbReference type="GO" id="GO:0003700">
    <property type="term" value="F:DNA-binding transcription factor activity"/>
    <property type="evidence" value="ECO:0007669"/>
    <property type="project" value="InterPro"/>
</dbReference>
<evidence type="ECO:0000256" key="3">
    <source>
        <dbReference type="ARBA" id="ARBA00023125"/>
    </source>
</evidence>
<organism evidence="6 7">
    <name type="scientific">Chromobacterium violaceum</name>
    <dbReference type="NCBI Taxonomy" id="536"/>
    <lineage>
        <taxon>Bacteria</taxon>
        <taxon>Pseudomonadati</taxon>
        <taxon>Pseudomonadota</taxon>
        <taxon>Betaproteobacteria</taxon>
        <taxon>Neisseriales</taxon>
        <taxon>Chromobacteriaceae</taxon>
        <taxon>Chromobacterium</taxon>
    </lineage>
</organism>
<dbReference type="Gene3D" id="3.40.190.290">
    <property type="match status" value="1"/>
</dbReference>
<protein>
    <recommendedName>
        <fullName evidence="5">HTH lysR-type domain-containing protein</fullName>
    </recommendedName>
</protein>
<keyword evidence="3" id="KW-0238">DNA-binding</keyword>
<evidence type="ECO:0000256" key="1">
    <source>
        <dbReference type="ARBA" id="ARBA00009437"/>
    </source>
</evidence>
<dbReference type="SUPFAM" id="SSF46785">
    <property type="entry name" value="Winged helix' DNA-binding domain"/>
    <property type="match status" value="1"/>
</dbReference>
<evidence type="ECO:0000313" key="6">
    <source>
        <dbReference type="EMBL" id="OVE48004.1"/>
    </source>
</evidence>
<dbReference type="InterPro" id="IPR000847">
    <property type="entry name" value="LysR_HTH_N"/>
</dbReference>
<keyword evidence="2" id="KW-0805">Transcription regulation</keyword>
<dbReference type="Proteomes" id="UP000196342">
    <property type="component" value="Unassembled WGS sequence"/>
</dbReference>
<dbReference type="InterPro" id="IPR058163">
    <property type="entry name" value="LysR-type_TF_proteobact-type"/>
</dbReference>
<dbReference type="GO" id="GO:0043565">
    <property type="term" value="F:sequence-specific DNA binding"/>
    <property type="evidence" value="ECO:0007669"/>
    <property type="project" value="TreeGrafter"/>
</dbReference>
<dbReference type="PANTHER" id="PTHR30537">
    <property type="entry name" value="HTH-TYPE TRANSCRIPTIONAL REGULATOR"/>
    <property type="match status" value="1"/>
</dbReference>
<comment type="caution">
    <text evidence="6">The sequence shown here is derived from an EMBL/GenBank/DDBJ whole genome shotgun (WGS) entry which is preliminary data.</text>
</comment>
<dbReference type="SUPFAM" id="SSF53850">
    <property type="entry name" value="Periplasmic binding protein-like II"/>
    <property type="match status" value="1"/>
</dbReference>
<evidence type="ECO:0000256" key="4">
    <source>
        <dbReference type="ARBA" id="ARBA00023163"/>
    </source>
</evidence>
<dbReference type="InterPro" id="IPR036390">
    <property type="entry name" value="WH_DNA-bd_sf"/>
</dbReference>
<keyword evidence="4" id="KW-0804">Transcription</keyword>
<dbReference type="PROSITE" id="PS50931">
    <property type="entry name" value="HTH_LYSR"/>
    <property type="match status" value="1"/>
</dbReference>
<reference evidence="6 7" key="1">
    <citation type="submission" date="2017-05" db="EMBL/GenBank/DDBJ databases">
        <title>Chromobacterium violaceum GHPS1 isolated from Hydrocarbon polluted soil in French Guiana display an awesome secondary metabolite arsenal and a battery of drug and heavy-metal-resistance and detoxification of xenobiotics proteins.</title>
        <authorList>
            <person name="Belbahri L."/>
        </authorList>
    </citation>
    <scope>NUCLEOTIDE SEQUENCE [LARGE SCALE GENOMIC DNA]</scope>
    <source>
        <strain evidence="6 7">GHPS1</strain>
    </source>
</reference>
<comment type="similarity">
    <text evidence="1">Belongs to the LysR transcriptional regulatory family.</text>
</comment>
<proteinExistence type="inferred from homology"/>
<sequence length="364" mass="39862">MISWRPDSSAAMARPMLPLPPISRIFISSSLQLEWGNRQLRRARGLEKPGKRGSIGTDMETIEPSSELALVFLEVAEAGSITAAAERLATSKSQVSKQLSRLEALLGAQLLFRSTRKLTLTEAGHAYLGYCRRLRALLRESAAAVRGLSGDAHGTVRLTVPQMFAGAFGAELLLAFHQQYPRISVALDVSVAERDLEEEGFDLAIRSSRELPPQLVARQLFLTRDWVVAAPALLAERGAPAEPADLARLPCVVHSRYHGGARWRFERDGRAEEVEVAHWLQVGDYSLNRKLAEAGAGFARLPDFVAGAALLGGRLVRVLAGWETPARPVYLVYPKKTPQPAKSRALIDFCAEWFAGQASPPGRR</sequence>
<gene>
    <name evidence="6" type="ORF">CBW21_11090</name>
</gene>
<dbReference type="PANTHER" id="PTHR30537:SF10">
    <property type="entry name" value="TRANSCRIPTIONAL REGULATOR-RELATED"/>
    <property type="match status" value="1"/>
</dbReference>
<dbReference type="InterPro" id="IPR005119">
    <property type="entry name" value="LysR_subst-bd"/>
</dbReference>
<dbReference type="AlphaFoldDB" id="A0A202B911"/>
<dbReference type="InterPro" id="IPR036388">
    <property type="entry name" value="WH-like_DNA-bd_sf"/>
</dbReference>
<dbReference type="EMBL" id="NHOO01000008">
    <property type="protein sequence ID" value="OVE48004.1"/>
    <property type="molecule type" value="Genomic_DNA"/>
</dbReference>
<evidence type="ECO:0000256" key="2">
    <source>
        <dbReference type="ARBA" id="ARBA00023015"/>
    </source>
</evidence>
<dbReference type="CDD" id="cd08422">
    <property type="entry name" value="PBP2_CrgA_like"/>
    <property type="match status" value="1"/>
</dbReference>